<dbReference type="InterPro" id="IPR050352">
    <property type="entry name" value="ABCG_transporters"/>
</dbReference>
<evidence type="ECO:0008006" key="11">
    <source>
        <dbReference type="Google" id="ProtNLM"/>
    </source>
</evidence>
<keyword evidence="10" id="KW-1185">Reference proteome</keyword>
<name>V4A9Q5_LOTGI</name>
<dbReference type="GO" id="GO:0140359">
    <property type="term" value="F:ABC-type transporter activity"/>
    <property type="evidence" value="ECO:0007669"/>
    <property type="project" value="InterPro"/>
</dbReference>
<evidence type="ECO:0000256" key="4">
    <source>
        <dbReference type="ARBA" id="ARBA00022989"/>
    </source>
</evidence>
<dbReference type="Pfam" id="PF01061">
    <property type="entry name" value="ABC2_membrane"/>
    <property type="match status" value="1"/>
</dbReference>
<dbReference type="KEGG" id="lgi:LOTGIDRAFT_176834"/>
<dbReference type="EMBL" id="KB202496">
    <property type="protein sequence ID" value="ESO90021.1"/>
    <property type="molecule type" value="Genomic_DNA"/>
</dbReference>
<accession>V4A9Q5</accession>
<evidence type="ECO:0000313" key="10">
    <source>
        <dbReference type="Proteomes" id="UP000030746"/>
    </source>
</evidence>
<dbReference type="GeneID" id="20244029"/>
<keyword evidence="2" id="KW-0813">Transport</keyword>
<sequence length="219" mass="25135">MSIHQPRTDIFELFHMVLVLSRGKTVYFGEAPEMIQYFTDLGFPCPQLTNPSDFYLDLATIDVTSEEKEKRTSEVLKNLCQAQKDAQEKQEAPEPVSKELSDHTVAGAMRNHIGYPGFFTQSSVLARRHFKNSVIDYWCLLAQGIQALLVSLVVGAVFYHIAGDQHGLYDRFAFFFTLCGFYGYSISQDVITRNAVERNYLYFELQDKMYGHFAYYVAK</sequence>
<evidence type="ECO:0000256" key="5">
    <source>
        <dbReference type="ARBA" id="ARBA00023136"/>
    </source>
</evidence>
<gene>
    <name evidence="9" type="ORF">LOTGIDRAFT_176834</name>
</gene>
<dbReference type="CTD" id="20244029"/>
<organism evidence="9 10">
    <name type="scientific">Lottia gigantea</name>
    <name type="common">Giant owl limpet</name>
    <dbReference type="NCBI Taxonomy" id="225164"/>
    <lineage>
        <taxon>Eukaryota</taxon>
        <taxon>Metazoa</taxon>
        <taxon>Spiralia</taxon>
        <taxon>Lophotrochozoa</taxon>
        <taxon>Mollusca</taxon>
        <taxon>Gastropoda</taxon>
        <taxon>Patellogastropoda</taxon>
        <taxon>Lottioidea</taxon>
        <taxon>Lottiidae</taxon>
        <taxon>Lottia</taxon>
    </lineage>
</organism>
<feature type="transmembrane region" description="Helical" evidence="6">
    <location>
        <begin position="168"/>
        <end position="184"/>
    </location>
</feature>
<feature type="domain" description="ABC transporter family G" evidence="8">
    <location>
        <begin position="4"/>
        <end position="66"/>
    </location>
</feature>
<feature type="transmembrane region" description="Helical" evidence="6">
    <location>
        <begin position="137"/>
        <end position="162"/>
    </location>
</feature>
<dbReference type="GO" id="GO:0120020">
    <property type="term" value="F:cholesterol transfer activity"/>
    <property type="evidence" value="ECO:0007669"/>
    <property type="project" value="TreeGrafter"/>
</dbReference>
<keyword evidence="4 6" id="KW-1133">Transmembrane helix</keyword>
<protein>
    <recommendedName>
        <fullName evidence="11">ABC transporter family G domain-containing protein</fullName>
    </recommendedName>
</protein>
<dbReference type="InterPro" id="IPR013525">
    <property type="entry name" value="ABC2_TM"/>
</dbReference>
<dbReference type="InterPro" id="IPR043926">
    <property type="entry name" value="ABCG_dom"/>
</dbReference>
<reference evidence="9 10" key="1">
    <citation type="journal article" date="2013" name="Nature">
        <title>Insights into bilaterian evolution from three spiralian genomes.</title>
        <authorList>
            <person name="Simakov O."/>
            <person name="Marletaz F."/>
            <person name="Cho S.J."/>
            <person name="Edsinger-Gonzales E."/>
            <person name="Havlak P."/>
            <person name="Hellsten U."/>
            <person name="Kuo D.H."/>
            <person name="Larsson T."/>
            <person name="Lv J."/>
            <person name="Arendt D."/>
            <person name="Savage R."/>
            <person name="Osoegawa K."/>
            <person name="de Jong P."/>
            <person name="Grimwood J."/>
            <person name="Chapman J.A."/>
            <person name="Shapiro H."/>
            <person name="Aerts A."/>
            <person name="Otillar R.P."/>
            <person name="Terry A.Y."/>
            <person name="Boore J.L."/>
            <person name="Grigoriev I.V."/>
            <person name="Lindberg D.R."/>
            <person name="Seaver E.C."/>
            <person name="Weisblat D.A."/>
            <person name="Putnam N.H."/>
            <person name="Rokhsar D.S."/>
        </authorList>
    </citation>
    <scope>NUCLEOTIDE SEQUENCE [LARGE SCALE GENOMIC DNA]</scope>
</reference>
<evidence type="ECO:0000256" key="2">
    <source>
        <dbReference type="ARBA" id="ARBA00022448"/>
    </source>
</evidence>
<evidence type="ECO:0000313" key="9">
    <source>
        <dbReference type="EMBL" id="ESO90021.1"/>
    </source>
</evidence>
<dbReference type="Pfam" id="PF19055">
    <property type="entry name" value="ABC2_membrane_7"/>
    <property type="match status" value="1"/>
</dbReference>
<dbReference type="PANTHER" id="PTHR48041:SF71">
    <property type="entry name" value="ATP-BINDING CASSETTE SUB-FAMILY G MEMBER 8"/>
    <property type="match status" value="1"/>
</dbReference>
<feature type="non-terminal residue" evidence="9">
    <location>
        <position position="219"/>
    </location>
</feature>
<proteinExistence type="predicted"/>
<feature type="domain" description="ABC-2 type transporter transmembrane" evidence="7">
    <location>
        <begin position="121"/>
        <end position="219"/>
    </location>
</feature>
<evidence type="ECO:0000259" key="8">
    <source>
        <dbReference type="Pfam" id="PF19055"/>
    </source>
</evidence>
<dbReference type="GO" id="GO:0043235">
    <property type="term" value="C:receptor complex"/>
    <property type="evidence" value="ECO:0007669"/>
    <property type="project" value="TreeGrafter"/>
</dbReference>
<comment type="subcellular location">
    <subcellularLocation>
        <location evidence="1">Membrane</location>
        <topology evidence="1">Multi-pass membrane protein</topology>
    </subcellularLocation>
</comment>
<dbReference type="GO" id="GO:0005886">
    <property type="term" value="C:plasma membrane"/>
    <property type="evidence" value="ECO:0007669"/>
    <property type="project" value="TreeGrafter"/>
</dbReference>
<evidence type="ECO:0000256" key="1">
    <source>
        <dbReference type="ARBA" id="ARBA00004141"/>
    </source>
</evidence>
<evidence type="ECO:0000256" key="3">
    <source>
        <dbReference type="ARBA" id="ARBA00022692"/>
    </source>
</evidence>
<dbReference type="AlphaFoldDB" id="V4A9Q5"/>
<dbReference type="Proteomes" id="UP000030746">
    <property type="component" value="Unassembled WGS sequence"/>
</dbReference>
<dbReference type="GO" id="GO:0033344">
    <property type="term" value="P:cholesterol efflux"/>
    <property type="evidence" value="ECO:0007669"/>
    <property type="project" value="TreeGrafter"/>
</dbReference>
<keyword evidence="5 6" id="KW-0472">Membrane</keyword>
<evidence type="ECO:0000256" key="6">
    <source>
        <dbReference type="SAM" id="Phobius"/>
    </source>
</evidence>
<dbReference type="OrthoDB" id="66620at2759"/>
<dbReference type="PANTHER" id="PTHR48041">
    <property type="entry name" value="ABC TRANSPORTER G FAMILY MEMBER 28"/>
    <property type="match status" value="1"/>
</dbReference>
<dbReference type="RefSeq" id="XP_009059291.1">
    <property type="nucleotide sequence ID" value="XM_009061043.1"/>
</dbReference>
<dbReference type="GO" id="GO:0042632">
    <property type="term" value="P:cholesterol homeostasis"/>
    <property type="evidence" value="ECO:0007669"/>
    <property type="project" value="TreeGrafter"/>
</dbReference>
<evidence type="ECO:0000259" key="7">
    <source>
        <dbReference type="Pfam" id="PF01061"/>
    </source>
</evidence>
<dbReference type="STRING" id="225164.V4A9Q5"/>
<keyword evidence="3 6" id="KW-0812">Transmembrane</keyword>